<dbReference type="PANTHER" id="PTHR34295:SF1">
    <property type="entry name" value="BIOTIN TRANSPORTER BIOY"/>
    <property type="match status" value="1"/>
</dbReference>
<evidence type="ECO:0000256" key="1">
    <source>
        <dbReference type="ARBA" id="ARBA00010692"/>
    </source>
</evidence>
<keyword evidence="2" id="KW-0813">Transport</keyword>
<dbReference type="Pfam" id="PF02632">
    <property type="entry name" value="BioY"/>
    <property type="match status" value="1"/>
</dbReference>
<sequence>MAASSANQVRDIAYVAVFAALIIVFAFVSLPTASGVPIVLQNAVIILAGLVLGGRRGFLAVLLFLILGLIGLPVLAGGRNVLTALAGPAAGYLIGYPISAAVAGSFAAKAPRAKVGQIVTLSVGAILALFVQYGCGVCGLILRAHMDAKAAIVAQSPFIIPDLIKVIVMVIIAVALINALPGLRTSRSTSAH</sequence>
<feature type="transmembrane region" description="Helical" evidence="3">
    <location>
        <begin position="163"/>
        <end position="183"/>
    </location>
</feature>
<dbReference type="PANTHER" id="PTHR34295">
    <property type="entry name" value="BIOTIN TRANSPORTER BIOY"/>
    <property type="match status" value="1"/>
</dbReference>
<feature type="transmembrane region" description="Helical" evidence="3">
    <location>
        <begin position="119"/>
        <end position="143"/>
    </location>
</feature>
<evidence type="ECO:0000256" key="2">
    <source>
        <dbReference type="PIRNR" id="PIRNR016661"/>
    </source>
</evidence>
<organism evidence="4 5">
    <name type="scientific">Corynebacterium epidermidicanis</name>
    <dbReference type="NCBI Taxonomy" id="1050174"/>
    <lineage>
        <taxon>Bacteria</taxon>
        <taxon>Bacillati</taxon>
        <taxon>Actinomycetota</taxon>
        <taxon>Actinomycetes</taxon>
        <taxon>Mycobacteriales</taxon>
        <taxon>Corynebacteriaceae</taxon>
        <taxon>Corynebacterium</taxon>
    </lineage>
</organism>
<keyword evidence="2 3" id="KW-0472">Membrane</keyword>
<dbReference type="Gene3D" id="1.10.1760.20">
    <property type="match status" value="1"/>
</dbReference>
<evidence type="ECO:0000313" key="5">
    <source>
        <dbReference type="Proteomes" id="UP000035368"/>
    </source>
</evidence>
<dbReference type="PATRIC" id="fig|1050174.4.peg.1511"/>
<dbReference type="GO" id="GO:0005886">
    <property type="term" value="C:plasma membrane"/>
    <property type="evidence" value="ECO:0007669"/>
    <property type="project" value="UniProtKB-SubCell"/>
</dbReference>
<keyword evidence="5" id="KW-1185">Reference proteome</keyword>
<feature type="transmembrane region" description="Helical" evidence="3">
    <location>
        <begin position="58"/>
        <end position="77"/>
    </location>
</feature>
<dbReference type="EMBL" id="CP011541">
    <property type="protein sequence ID" value="AKK03351.1"/>
    <property type="molecule type" value="Genomic_DNA"/>
</dbReference>
<keyword evidence="3" id="KW-1133">Transmembrane helix</keyword>
<evidence type="ECO:0000313" key="4">
    <source>
        <dbReference type="EMBL" id="AKK03351.1"/>
    </source>
</evidence>
<feature type="transmembrane region" description="Helical" evidence="3">
    <location>
        <begin position="12"/>
        <end position="30"/>
    </location>
</feature>
<dbReference type="InterPro" id="IPR003784">
    <property type="entry name" value="BioY"/>
</dbReference>
<name>A0A0G3GQ62_9CORY</name>
<dbReference type="KEGG" id="cei:CEPID_07500"/>
<keyword evidence="3" id="KW-0812">Transmembrane</keyword>
<reference evidence="4 5" key="1">
    <citation type="submission" date="2015-05" db="EMBL/GenBank/DDBJ databases">
        <title>Complete genome sequence of Corynebacterium epidermidicanis DSM 45586, isolated from the skin of a dog suffering from pruritus.</title>
        <authorList>
            <person name="Ruckert C."/>
            <person name="Albersmeier A."/>
            <person name="Winkler A."/>
            <person name="Tauch A."/>
        </authorList>
    </citation>
    <scope>NUCLEOTIDE SEQUENCE [LARGE SCALE GENOMIC DNA]</scope>
    <source>
        <strain evidence="4 5">DSM 45586</strain>
    </source>
</reference>
<feature type="transmembrane region" description="Helical" evidence="3">
    <location>
        <begin position="89"/>
        <end position="107"/>
    </location>
</feature>
<feature type="transmembrane region" description="Helical" evidence="3">
    <location>
        <begin position="36"/>
        <end position="53"/>
    </location>
</feature>
<proteinExistence type="inferred from homology"/>
<dbReference type="STRING" id="1050174.CEPID_07500"/>
<protein>
    <recommendedName>
        <fullName evidence="2">Biotin transporter</fullName>
    </recommendedName>
</protein>
<dbReference type="OrthoDB" id="9803495at2"/>
<dbReference type="AlphaFoldDB" id="A0A0G3GQ62"/>
<gene>
    <name evidence="4" type="ORF">CEPID_07500</name>
</gene>
<accession>A0A0G3GQ62</accession>
<dbReference type="RefSeq" id="WP_047240400.1">
    <property type="nucleotide sequence ID" value="NZ_CP011541.1"/>
</dbReference>
<comment type="similarity">
    <text evidence="1 2">Belongs to the BioY family.</text>
</comment>
<keyword evidence="2" id="KW-1003">Cell membrane</keyword>
<comment type="subcellular location">
    <subcellularLocation>
        <location evidence="2">Cell membrane</location>
        <topology evidence="2">Multi-pass membrane protein</topology>
    </subcellularLocation>
</comment>
<dbReference type="Proteomes" id="UP000035368">
    <property type="component" value="Chromosome"/>
</dbReference>
<dbReference type="PIRSF" id="PIRSF016661">
    <property type="entry name" value="BioY"/>
    <property type="match status" value="1"/>
</dbReference>
<dbReference type="GO" id="GO:0015225">
    <property type="term" value="F:biotin transmembrane transporter activity"/>
    <property type="evidence" value="ECO:0007669"/>
    <property type="project" value="UniProtKB-UniRule"/>
</dbReference>
<evidence type="ECO:0000256" key="3">
    <source>
        <dbReference type="SAM" id="Phobius"/>
    </source>
</evidence>